<reference evidence="2" key="2">
    <citation type="submission" date="2015-07" db="EMBL/GenBank/DDBJ databases">
        <title>Contrasting host-pathogen interactions and genome evolution in two generalist and specialist microsporidian pathogens of mosquitoes.</title>
        <authorList>
            <consortium name="The Broad Institute Genomics Platform"/>
            <consortium name="The Broad Institute Genome Sequencing Center for Infectious Disease"/>
            <person name="Cuomo C.A."/>
            <person name="Sanscrainte N.D."/>
            <person name="Goldberg J.M."/>
            <person name="Heiman D."/>
            <person name="Young S."/>
            <person name="Zeng Q."/>
            <person name="Becnel J.J."/>
            <person name="Birren B.W."/>
        </authorList>
    </citation>
    <scope>NUCLEOTIDE SEQUENCE [LARGE SCALE GENOMIC DNA]</scope>
    <source>
        <strain evidence="2">USNM 41457</strain>
    </source>
</reference>
<proteinExistence type="predicted"/>
<keyword evidence="2" id="KW-1185">Reference proteome</keyword>
<dbReference type="AlphaFoldDB" id="J9DIP8"/>
<sequence>MQKYLLNHNSILKHKIYKKSYQLSHENSILDYKLISKKTIHFFINMLYLNFKKLICENKKNRYKLNFYDLTSMIVYKKIRLSSKDLSFDKMTKPKIKNSNFLKKIENLN</sequence>
<evidence type="ECO:0000313" key="1">
    <source>
        <dbReference type="EMBL" id="EJW01242.1"/>
    </source>
</evidence>
<dbReference type="HOGENOM" id="CLU_2183913_0_0_1"/>
<reference evidence="1 2" key="1">
    <citation type="submission" date="2011-08" db="EMBL/GenBank/DDBJ databases">
        <authorList>
            <person name="Liu Z.J."/>
            <person name="Shi F.L."/>
            <person name="Lu J.Q."/>
            <person name="Li M."/>
            <person name="Wang Z.L."/>
        </authorList>
    </citation>
    <scope>NUCLEOTIDE SEQUENCE [LARGE SCALE GENOMIC DNA]</scope>
    <source>
        <strain evidence="1 2">USNM 41457</strain>
    </source>
</reference>
<dbReference type="Proteomes" id="UP000003163">
    <property type="component" value="Unassembled WGS sequence"/>
</dbReference>
<name>J9DIP8_EDHAE</name>
<evidence type="ECO:0000313" key="2">
    <source>
        <dbReference type="Proteomes" id="UP000003163"/>
    </source>
</evidence>
<gene>
    <name evidence="1" type="ORF">EDEG_00542</name>
</gene>
<comment type="caution">
    <text evidence="1">The sequence shown here is derived from an EMBL/GenBank/DDBJ whole genome shotgun (WGS) entry which is preliminary data.</text>
</comment>
<protein>
    <submittedName>
        <fullName evidence="1">Uncharacterized protein</fullName>
    </submittedName>
</protein>
<accession>J9DIP8</accession>
<dbReference type="InParanoid" id="J9DIP8"/>
<dbReference type="EMBL" id="AFBI03000006">
    <property type="protein sequence ID" value="EJW01242.1"/>
    <property type="molecule type" value="Genomic_DNA"/>
</dbReference>
<organism evidence="1 2">
    <name type="scientific">Edhazardia aedis (strain USNM 41457)</name>
    <name type="common">Microsporidian parasite</name>
    <dbReference type="NCBI Taxonomy" id="1003232"/>
    <lineage>
        <taxon>Eukaryota</taxon>
        <taxon>Fungi</taxon>
        <taxon>Fungi incertae sedis</taxon>
        <taxon>Microsporidia</taxon>
        <taxon>Edhazardia</taxon>
    </lineage>
</organism>
<dbReference type="VEuPathDB" id="MicrosporidiaDB:EDEG_00542"/>